<dbReference type="SUPFAM" id="SSF52777">
    <property type="entry name" value="CoA-dependent acyltransferases"/>
    <property type="match status" value="1"/>
</dbReference>
<accession>A0A9N9CHF2</accession>
<name>A0A9N9CHF2_9GLOM</name>
<dbReference type="OrthoDB" id="2150604at2759"/>
<gene>
    <name evidence="1" type="ORF">DEBURN_LOCUS9645</name>
</gene>
<dbReference type="PANTHER" id="PTHR28037:SF1">
    <property type="entry name" value="ALCOHOL O-ACETYLTRANSFERASE 1-RELATED"/>
    <property type="match status" value="1"/>
</dbReference>
<dbReference type="PANTHER" id="PTHR28037">
    <property type="entry name" value="ALCOHOL O-ACETYLTRANSFERASE 1-RELATED"/>
    <property type="match status" value="1"/>
</dbReference>
<sequence length="251" mass="28955">DVHFKDAQDFRTSVKILSLAPEEFEKLKKVVKEKKETINSVLHTAMIFSAHHNLSGCDCDFFRTLTPISLRPYAKPKIDWMDIGNFISTFVYDYKFPKVVNTDFFNIDLQNFWKLCSDYRSKLLKTVPTTIKEIGLLNYLGKDNDSWEDFFKNKSETSHKGRDYSLLLSNLGKFPSDIPNPSDNCKIVDMIFTQSLYKNGPTVLVTSVCYDKKLYFSIIYQKGVFLDDGKVERFGKGMVECLRLVAKGNIE</sequence>
<comment type="caution">
    <text evidence="1">The sequence shown here is derived from an EMBL/GenBank/DDBJ whole genome shotgun (WGS) entry which is preliminary data.</text>
</comment>
<reference evidence="1" key="1">
    <citation type="submission" date="2021-06" db="EMBL/GenBank/DDBJ databases">
        <authorList>
            <person name="Kallberg Y."/>
            <person name="Tangrot J."/>
            <person name="Rosling A."/>
        </authorList>
    </citation>
    <scope>NUCLEOTIDE SEQUENCE</scope>
    <source>
        <strain evidence="1">AZ414A</strain>
    </source>
</reference>
<proteinExistence type="predicted"/>
<dbReference type="Proteomes" id="UP000789706">
    <property type="component" value="Unassembled WGS sequence"/>
</dbReference>
<evidence type="ECO:0000313" key="2">
    <source>
        <dbReference type="Proteomes" id="UP000789706"/>
    </source>
</evidence>
<dbReference type="AlphaFoldDB" id="A0A9N9CHF2"/>
<keyword evidence="2" id="KW-1185">Reference proteome</keyword>
<dbReference type="InterPro" id="IPR052058">
    <property type="entry name" value="Alcohol_O-acetyltransferase"/>
</dbReference>
<evidence type="ECO:0000313" key="1">
    <source>
        <dbReference type="EMBL" id="CAG8603678.1"/>
    </source>
</evidence>
<feature type="non-terminal residue" evidence="1">
    <location>
        <position position="1"/>
    </location>
</feature>
<organism evidence="1 2">
    <name type="scientific">Diversispora eburnea</name>
    <dbReference type="NCBI Taxonomy" id="1213867"/>
    <lineage>
        <taxon>Eukaryota</taxon>
        <taxon>Fungi</taxon>
        <taxon>Fungi incertae sedis</taxon>
        <taxon>Mucoromycota</taxon>
        <taxon>Glomeromycotina</taxon>
        <taxon>Glomeromycetes</taxon>
        <taxon>Diversisporales</taxon>
        <taxon>Diversisporaceae</taxon>
        <taxon>Diversispora</taxon>
    </lineage>
</organism>
<dbReference type="EMBL" id="CAJVPK010001984">
    <property type="protein sequence ID" value="CAG8603678.1"/>
    <property type="molecule type" value="Genomic_DNA"/>
</dbReference>
<protein>
    <submittedName>
        <fullName evidence="1">6773_t:CDS:1</fullName>
    </submittedName>
</protein>